<dbReference type="SUPFAM" id="SSF56784">
    <property type="entry name" value="HAD-like"/>
    <property type="match status" value="1"/>
</dbReference>
<gene>
    <name evidence="1" type="ORF">PPAR1163_LOCUS6225</name>
</gene>
<dbReference type="AlphaFoldDB" id="A0A7S1TWK6"/>
<proteinExistence type="predicted"/>
<dbReference type="CDD" id="cd01427">
    <property type="entry name" value="HAD_like"/>
    <property type="match status" value="1"/>
</dbReference>
<evidence type="ECO:0000313" key="1">
    <source>
        <dbReference type="EMBL" id="CAD9247867.1"/>
    </source>
</evidence>
<dbReference type="EMBL" id="HBGJ01009967">
    <property type="protein sequence ID" value="CAD9247867.1"/>
    <property type="molecule type" value="Transcribed_RNA"/>
</dbReference>
<reference evidence="1" key="1">
    <citation type="submission" date="2021-01" db="EMBL/GenBank/DDBJ databases">
        <authorList>
            <person name="Corre E."/>
            <person name="Pelletier E."/>
            <person name="Niang G."/>
            <person name="Scheremetjew M."/>
            <person name="Finn R."/>
            <person name="Kale V."/>
            <person name="Holt S."/>
            <person name="Cochrane G."/>
            <person name="Meng A."/>
            <person name="Brown T."/>
            <person name="Cohen L."/>
        </authorList>
    </citation>
    <scope>NUCLEOTIDE SEQUENCE</scope>
    <source>
        <strain evidence="1">CCMP2877</strain>
    </source>
</reference>
<dbReference type="InterPro" id="IPR036412">
    <property type="entry name" value="HAD-like_sf"/>
</dbReference>
<name>A0A7S1TWK6_9STRA</name>
<sequence>MAALTTPEWAAYLTRGFDELSIAEEAGGSAAEGPWTEDLPVEEGSTAEKKLLFLDYDSTLNPGQGNLPLTPERAALLRGFLSRWRSENSELKVYVLTASNPAVKRDMLQGAGILDLFDDVLSSSMPKKYESKGQFLMRFLVKQGALGTAALHADDSHQAIESILTNPSGATAPVCHSLRLPYMGEGLTAADFRLIATAFLYRCVRGLAADDAGSYFGAYSFAHGGAAVVDAGDAAVKCMLDGMDAEALAEVIQQNKGAEHLASWLDGRPDYAEYLEA</sequence>
<organism evidence="1">
    <name type="scientific">Phaeomonas parva</name>
    <dbReference type="NCBI Taxonomy" id="124430"/>
    <lineage>
        <taxon>Eukaryota</taxon>
        <taxon>Sar</taxon>
        <taxon>Stramenopiles</taxon>
        <taxon>Ochrophyta</taxon>
        <taxon>Pinguiophyceae</taxon>
        <taxon>Pinguiochrysidales</taxon>
        <taxon>Pinguiochrysidaceae</taxon>
        <taxon>Phaeomonas</taxon>
    </lineage>
</organism>
<evidence type="ECO:0008006" key="2">
    <source>
        <dbReference type="Google" id="ProtNLM"/>
    </source>
</evidence>
<accession>A0A7S1TWK6</accession>
<protein>
    <recommendedName>
        <fullName evidence="2">FCP1 homology domain-containing protein</fullName>
    </recommendedName>
</protein>